<protein>
    <submittedName>
        <fullName evidence="3">PGLP2 protein</fullName>
    </submittedName>
</protein>
<sequence>MLIESLHHSTSTDGDATLHPHQVRLLGIVRDALLDGKSKLEAAKVTVEESLQEAEMHLAAQDSKTTAALASEVSACHSAAAAEAAAKDTETEVAETEQELERKRGLAKDVIQETAALQKRRLKASDAEASLKCLAEGTWAREEEWWECFAALQQHLLDTGAENSLLTAATLALKKKPDERSSFHVVAVEGVGNFFRQQLAAADQELVQQSRLEMEAEATILGIEALLTATRQRACQRREAADAGAASKESMQSAARQAEKCLQASKEAVAQKQQEQVDLEGRLTTVNEALELVGAWMAGNALPTAVEVPLPLQSPAPEEAE</sequence>
<comment type="caution">
    <text evidence="3">The sequence shown here is derived from an EMBL/GenBank/DDBJ whole genome shotgun (WGS) entry which is preliminary data.</text>
</comment>
<dbReference type="AlphaFoldDB" id="A0A812UAW2"/>
<accession>A0A812UAW2</accession>
<dbReference type="GO" id="GO:0004190">
    <property type="term" value="F:aspartic-type endopeptidase activity"/>
    <property type="evidence" value="ECO:0007669"/>
    <property type="project" value="InterPro"/>
</dbReference>
<gene>
    <name evidence="3" type="primary">PGLP2</name>
    <name evidence="3" type="ORF">SNEC2469_LOCUS16565</name>
</gene>
<dbReference type="PROSITE" id="PS50175">
    <property type="entry name" value="ASP_PROT_RETROV"/>
    <property type="match status" value="1"/>
</dbReference>
<proteinExistence type="predicted"/>
<evidence type="ECO:0000259" key="2">
    <source>
        <dbReference type="PROSITE" id="PS50175"/>
    </source>
</evidence>
<keyword evidence="4" id="KW-1185">Reference proteome</keyword>
<dbReference type="OrthoDB" id="428824at2759"/>
<dbReference type="InterPro" id="IPR001995">
    <property type="entry name" value="Peptidase_A2_cat"/>
</dbReference>
<dbReference type="EMBL" id="CAJNJA010027017">
    <property type="protein sequence ID" value="CAE7568855.1"/>
    <property type="molecule type" value="Genomic_DNA"/>
</dbReference>
<dbReference type="GO" id="GO:0006508">
    <property type="term" value="P:proteolysis"/>
    <property type="evidence" value="ECO:0007669"/>
    <property type="project" value="InterPro"/>
</dbReference>
<reference evidence="3" key="1">
    <citation type="submission" date="2021-02" db="EMBL/GenBank/DDBJ databases">
        <authorList>
            <person name="Dougan E. K."/>
            <person name="Rhodes N."/>
            <person name="Thang M."/>
            <person name="Chan C."/>
        </authorList>
    </citation>
    <scope>NUCLEOTIDE SEQUENCE</scope>
</reference>
<feature type="non-terminal residue" evidence="3">
    <location>
        <position position="1"/>
    </location>
</feature>
<evidence type="ECO:0000313" key="4">
    <source>
        <dbReference type="Proteomes" id="UP000601435"/>
    </source>
</evidence>
<dbReference type="Proteomes" id="UP000601435">
    <property type="component" value="Unassembled WGS sequence"/>
</dbReference>
<feature type="coiled-coil region" evidence="1">
    <location>
        <begin position="255"/>
        <end position="282"/>
    </location>
</feature>
<organism evidence="3 4">
    <name type="scientific">Symbiodinium necroappetens</name>
    <dbReference type="NCBI Taxonomy" id="1628268"/>
    <lineage>
        <taxon>Eukaryota</taxon>
        <taxon>Sar</taxon>
        <taxon>Alveolata</taxon>
        <taxon>Dinophyceae</taxon>
        <taxon>Suessiales</taxon>
        <taxon>Symbiodiniaceae</taxon>
        <taxon>Symbiodinium</taxon>
    </lineage>
</organism>
<feature type="coiled-coil region" evidence="1">
    <location>
        <begin position="37"/>
        <end position="113"/>
    </location>
</feature>
<evidence type="ECO:0000313" key="3">
    <source>
        <dbReference type="EMBL" id="CAE7568855.1"/>
    </source>
</evidence>
<evidence type="ECO:0000256" key="1">
    <source>
        <dbReference type="SAM" id="Coils"/>
    </source>
</evidence>
<feature type="domain" description="Peptidase A2" evidence="2">
    <location>
        <begin position="153"/>
        <end position="192"/>
    </location>
</feature>
<name>A0A812UAW2_9DINO</name>
<keyword evidence="1" id="KW-0175">Coiled coil</keyword>